<organism evidence="1 2">
    <name type="scientific">Streptomyces mimosae</name>
    <dbReference type="NCBI Taxonomy" id="2586635"/>
    <lineage>
        <taxon>Bacteria</taxon>
        <taxon>Bacillati</taxon>
        <taxon>Actinomycetota</taxon>
        <taxon>Actinomycetes</taxon>
        <taxon>Kitasatosporales</taxon>
        <taxon>Streptomycetaceae</taxon>
        <taxon>Streptomyces</taxon>
    </lineage>
</organism>
<dbReference type="Pfam" id="PF19820">
    <property type="entry name" value="DUF6303"/>
    <property type="match status" value="1"/>
</dbReference>
<accession>A0A5N6AT78</accession>
<evidence type="ECO:0000313" key="1">
    <source>
        <dbReference type="EMBL" id="KAB8171120.1"/>
    </source>
</evidence>
<reference evidence="1" key="1">
    <citation type="submission" date="2019-10" db="EMBL/GenBank/DDBJ databases">
        <title>Nonomuraea sp. nov., isolated from Phyllanthus amarus.</title>
        <authorList>
            <person name="Klykleung N."/>
            <person name="Tanasupawat S."/>
        </authorList>
    </citation>
    <scope>NUCLEOTIDE SEQUENCE [LARGE SCALE GENOMIC DNA]</scope>
    <source>
        <strain evidence="1">3MP-10</strain>
    </source>
</reference>
<dbReference type="EMBL" id="VDLY02000001">
    <property type="protein sequence ID" value="KAB8171120.1"/>
    <property type="molecule type" value="Genomic_DNA"/>
</dbReference>
<evidence type="ECO:0000313" key="2">
    <source>
        <dbReference type="Proteomes" id="UP000314251"/>
    </source>
</evidence>
<gene>
    <name evidence="1" type="ORF">FH607_002035</name>
</gene>
<dbReference type="Proteomes" id="UP000314251">
    <property type="component" value="Unassembled WGS sequence"/>
</dbReference>
<dbReference type="RefSeq" id="WP_139665803.1">
    <property type="nucleotide sequence ID" value="NZ_VDLY02000001.1"/>
</dbReference>
<proteinExistence type="predicted"/>
<keyword evidence="2" id="KW-1185">Reference proteome</keyword>
<sequence>MSNAPTHTALFGLRCCGALFPEPTWNLTVATCPGQVSDWPTHTWSGAADTPTLPERDEALASLGFAVVPGEEWSWTEAMCGFRPDGPPHVRLFAAVPVRPLGGGLA</sequence>
<comment type="caution">
    <text evidence="1">The sequence shown here is derived from an EMBL/GenBank/DDBJ whole genome shotgun (WGS) entry which is preliminary data.</text>
</comment>
<protein>
    <submittedName>
        <fullName evidence="1">Uncharacterized protein</fullName>
    </submittedName>
</protein>
<dbReference type="InterPro" id="IPR046270">
    <property type="entry name" value="DUF6303"/>
</dbReference>
<name>A0A5N6AT78_9ACTN</name>
<dbReference type="OrthoDB" id="4247158at2"/>
<dbReference type="AlphaFoldDB" id="A0A5N6AT78"/>